<evidence type="ECO:0008006" key="3">
    <source>
        <dbReference type="Google" id="ProtNLM"/>
    </source>
</evidence>
<dbReference type="InterPro" id="IPR007511">
    <property type="entry name" value="DUF501"/>
</dbReference>
<protein>
    <recommendedName>
        <fullName evidence="3">DUF501 domain-containing protein</fullName>
    </recommendedName>
</protein>
<dbReference type="PANTHER" id="PTHR37163:SF1">
    <property type="entry name" value="DUF501 DOMAIN-CONTAINING PROTEIN"/>
    <property type="match status" value="1"/>
</dbReference>
<keyword evidence="2" id="KW-1185">Reference proteome</keyword>
<dbReference type="EMBL" id="FXBB01000014">
    <property type="protein sequence ID" value="SMG29745.1"/>
    <property type="molecule type" value="Genomic_DNA"/>
</dbReference>
<proteinExistence type="predicted"/>
<evidence type="ECO:0000313" key="1">
    <source>
        <dbReference type="EMBL" id="SMG29745.1"/>
    </source>
</evidence>
<evidence type="ECO:0000313" key="2">
    <source>
        <dbReference type="Proteomes" id="UP000193355"/>
    </source>
</evidence>
<dbReference type="AlphaFoldDB" id="A0A1X7JP59"/>
<name>A0A1X7JP59_9BACT</name>
<dbReference type="PANTHER" id="PTHR37163">
    <property type="entry name" value="CONSERVED PROTEIN"/>
    <property type="match status" value="1"/>
</dbReference>
<gene>
    <name evidence="1" type="ORF">SAMN06275492_11431</name>
</gene>
<organism evidence="1 2">
    <name type="scientific">Dethiosulfovibrio salsuginis</name>
    <dbReference type="NCBI Taxonomy" id="561720"/>
    <lineage>
        <taxon>Bacteria</taxon>
        <taxon>Thermotogati</taxon>
        <taxon>Synergistota</taxon>
        <taxon>Synergistia</taxon>
        <taxon>Synergistales</taxon>
        <taxon>Dethiosulfovibrionaceae</taxon>
        <taxon>Dethiosulfovibrio</taxon>
    </lineage>
</organism>
<dbReference type="STRING" id="561720.SAMN06275492_11431"/>
<reference evidence="2" key="1">
    <citation type="submission" date="2017-04" db="EMBL/GenBank/DDBJ databases">
        <authorList>
            <person name="Varghese N."/>
            <person name="Submissions S."/>
        </authorList>
    </citation>
    <scope>NUCLEOTIDE SEQUENCE [LARGE SCALE GENOMIC DNA]</scope>
    <source>
        <strain evidence="2">USBA 82</strain>
    </source>
</reference>
<sequence length="200" mass="22434">MVAVGRKKAVVSSVISRGSFVSSSDISLITDQMGGRRFDPSGVVGVAKRCTWGVPQVFRCAPFRGWWPFPTTYWLSCPWLIKVAGALESQGGVSELEDYLSSHRSSWIKYQMLHGLVRIADIPKSQRAFLRSHRRSVWDVLRRGGIGGIDYSRSDDLSVKCLHLQIASWLALGHHPGSNWLVDKIPHRSCDDGRCVIRER</sequence>
<dbReference type="Pfam" id="PF04417">
    <property type="entry name" value="DUF501"/>
    <property type="match status" value="1"/>
</dbReference>
<accession>A0A1X7JP59</accession>
<dbReference type="Proteomes" id="UP000193355">
    <property type="component" value="Unassembled WGS sequence"/>
</dbReference>